<evidence type="ECO:0000313" key="2">
    <source>
        <dbReference type="Proteomes" id="UP000020773"/>
    </source>
</evidence>
<comment type="caution">
    <text evidence="1">The sequence shown here is derived from an EMBL/GenBank/DDBJ whole genome shotgun (WGS) entry which is preliminary data.</text>
</comment>
<proteinExistence type="predicted"/>
<reference evidence="1 2" key="1">
    <citation type="submission" date="2014-02" db="EMBL/GenBank/DDBJ databases">
        <authorList>
            <person name="Sears C."/>
            <person name="Carroll K."/>
            <person name="Sack B.R."/>
            <person name="Qadri F."/>
            <person name="Myers L.L."/>
            <person name="Chung G.-T."/>
            <person name="Escheverria P."/>
            <person name="Fraser C.M."/>
            <person name="Sadzewicz L."/>
            <person name="Shefchek K.A."/>
            <person name="Tallon L."/>
            <person name="Das S.P."/>
            <person name="Daugherty S."/>
            <person name="Mongodin E.F."/>
        </authorList>
    </citation>
    <scope>NUCLEOTIDE SEQUENCE [LARGE SCALE GENOMIC DNA]</scope>
    <source>
        <strain evidence="2">3998T(B)3</strain>
    </source>
</reference>
<dbReference type="Proteomes" id="UP000020773">
    <property type="component" value="Unassembled WGS sequence"/>
</dbReference>
<gene>
    <name evidence="1" type="ORF">M125_1225</name>
</gene>
<name>A0A015U5E6_BACFG</name>
<protein>
    <submittedName>
        <fullName evidence="1">Uncharacterized protein</fullName>
    </submittedName>
</protein>
<sequence length="116" mass="13488">MIVDRIASIDNERITTQKGLVITKKLAESQFFPVPIESAWLTDMGFEKHCKDEIFSIWEQTLFDAKENKPITIIIIEHNENKLFFLGLVNEPLYAHSLQNLFCNITGRRLDLPIRL</sequence>
<accession>A0A015U5E6</accession>
<dbReference type="EMBL" id="JGDB01000023">
    <property type="protein sequence ID" value="EXY92049.1"/>
    <property type="molecule type" value="Genomic_DNA"/>
</dbReference>
<organism evidence="1 2">
    <name type="scientific">Bacteroides fragilis str. 3998T(B)3</name>
    <dbReference type="NCBI Taxonomy" id="1339316"/>
    <lineage>
        <taxon>Bacteria</taxon>
        <taxon>Pseudomonadati</taxon>
        <taxon>Bacteroidota</taxon>
        <taxon>Bacteroidia</taxon>
        <taxon>Bacteroidales</taxon>
        <taxon>Bacteroidaceae</taxon>
        <taxon>Bacteroides</taxon>
    </lineage>
</organism>
<evidence type="ECO:0000313" key="1">
    <source>
        <dbReference type="EMBL" id="EXY92049.1"/>
    </source>
</evidence>
<dbReference type="AlphaFoldDB" id="A0A015U5E6"/>